<proteinExistence type="predicted"/>
<name>A0ABS9RY22_9GAMM</name>
<evidence type="ECO:0000313" key="3">
    <source>
        <dbReference type="Proteomes" id="UP001202117"/>
    </source>
</evidence>
<feature type="transmembrane region" description="Helical" evidence="1">
    <location>
        <begin position="34"/>
        <end position="54"/>
    </location>
</feature>
<dbReference type="RefSeq" id="WP_110281597.1">
    <property type="nucleotide sequence ID" value="NZ_JAKVPY010000023.1"/>
</dbReference>
<keyword evidence="3" id="KW-1185">Reference proteome</keyword>
<keyword evidence="1" id="KW-1133">Transmembrane helix</keyword>
<keyword evidence="1" id="KW-0812">Transmembrane</keyword>
<keyword evidence="1" id="KW-0472">Membrane</keyword>
<reference evidence="2 3" key="1">
    <citation type="submission" date="2022-02" db="EMBL/GenBank/DDBJ databases">
        <title>Halomonas fukangensis sp. nov., a halophilic bacterium isolated from a bulk soil of Kalidium foliatum at Fukang.</title>
        <authorList>
            <person name="Huang Y."/>
        </authorList>
    </citation>
    <scope>NUCLEOTIDE SEQUENCE [LARGE SCALE GENOMIC DNA]</scope>
    <source>
        <strain evidence="2 3">EGI 63088</strain>
    </source>
</reference>
<comment type="caution">
    <text evidence="2">The sequence shown here is derived from an EMBL/GenBank/DDBJ whole genome shotgun (WGS) entry which is preliminary data.</text>
</comment>
<evidence type="ECO:0008006" key="4">
    <source>
        <dbReference type="Google" id="ProtNLM"/>
    </source>
</evidence>
<organism evidence="2 3">
    <name type="scientific">Halomonas flagellata</name>
    <dbReference type="NCBI Taxonomy" id="2920385"/>
    <lineage>
        <taxon>Bacteria</taxon>
        <taxon>Pseudomonadati</taxon>
        <taxon>Pseudomonadota</taxon>
        <taxon>Gammaproteobacteria</taxon>
        <taxon>Oceanospirillales</taxon>
        <taxon>Halomonadaceae</taxon>
        <taxon>Halomonas</taxon>
    </lineage>
</organism>
<evidence type="ECO:0000313" key="2">
    <source>
        <dbReference type="EMBL" id="MCH4564730.1"/>
    </source>
</evidence>
<gene>
    <name evidence="2" type="ORF">MKP05_16635</name>
</gene>
<protein>
    <recommendedName>
        <fullName evidence="4">Integral membrane protein</fullName>
    </recommendedName>
</protein>
<sequence length="94" mass="10155">MQELLIPLAMAAAFGAFIGSLFRLSRLPGRRRPLLFPVVGLIAGITAFVIHYVLVATVGAPIWLLPVLVVVQIWLWLGPLGPKVRDTGNGDNGR</sequence>
<dbReference type="Proteomes" id="UP001202117">
    <property type="component" value="Unassembled WGS sequence"/>
</dbReference>
<feature type="transmembrane region" description="Helical" evidence="1">
    <location>
        <begin position="60"/>
        <end position="77"/>
    </location>
</feature>
<accession>A0ABS9RY22</accession>
<dbReference type="EMBL" id="JAKVPY010000023">
    <property type="protein sequence ID" value="MCH4564730.1"/>
    <property type="molecule type" value="Genomic_DNA"/>
</dbReference>
<evidence type="ECO:0000256" key="1">
    <source>
        <dbReference type="SAM" id="Phobius"/>
    </source>
</evidence>
<feature type="transmembrane region" description="Helical" evidence="1">
    <location>
        <begin position="6"/>
        <end position="22"/>
    </location>
</feature>